<comment type="caution">
    <text evidence="1">The sequence shown here is derived from an EMBL/GenBank/DDBJ whole genome shotgun (WGS) entry which is preliminary data.</text>
</comment>
<sequence>MTEHEKLIDLHTHSTESDGTLTPEELMKHAQECGLSAVALTDHDAISGIEKARPIAEALGLEFVPGVELSTDYQGTEIHILGYYIDTQQPEFLKQLKEFVDTREKRNEKMALLLQEEGFDITIEALLAENPDGVITRAHFARYLVEHGLVKDRETVFRKYLGDGCKCYVPREKITPFEAIRLIQLGGGLAFFAHPVLCHMNHDRLRSFIKSLKEAGLTGLEAIYSMNAPGDERNLMKFAEEFDLLISGGSDFHGSNKPQIQLGAGKGNLRIPYEILERIKEVKQDLKL</sequence>
<dbReference type="EMBL" id="SRYA01000011">
    <property type="protein sequence ID" value="TGY96983.1"/>
    <property type="molecule type" value="Genomic_DNA"/>
</dbReference>
<keyword evidence="2" id="KW-1185">Reference proteome</keyword>
<reference evidence="1" key="1">
    <citation type="submission" date="2019-04" db="EMBL/GenBank/DDBJ databases">
        <title>Microbes associate with the intestines of laboratory mice.</title>
        <authorList>
            <person name="Navarre W."/>
            <person name="Wong E."/>
            <person name="Huang K."/>
            <person name="Tropini C."/>
            <person name="Ng K."/>
            <person name="Yu B."/>
        </authorList>
    </citation>
    <scope>NUCLEOTIDE SEQUENCE</scope>
    <source>
        <strain evidence="1">NM01_1-7b</strain>
    </source>
</reference>
<evidence type="ECO:0000313" key="2">
    <source>
        <dbReference type="Proteomes" id="UP000304953"/>
    </source>
</evidence>
<protein>
    <submittedName>
        <fullName evidence="1">PHP domain-containing protein</fullName>
    </submittedName>
</protein>
<organism evidence="1 2">
    <name type="scientific">Petralouisia muris</name>
    <dbReference type="NCBI Taxonomy" id="3032872"/>
    <lineage>
        <taxon>Bacteria</taxon>
        <taxon>Bacillati</taxon>
        <taxon>Bacillota</taxon>
        <taxon>Clostridia</taxon>
        <taxon>Lachnospirales</taxon>
        <taxon>Lachnospiraceae</taxon>
        <taxon>Petralouisia</taxon>
    </lineage>
</organism>
<proteinExistence type="predicted"/>
<evidence type="ECO:0000313" key="1">
    <source>
        <dbReference type="EMBL" id="TGY96983.1"/>
    </source>
</evidence>
<name>A0AC61RYE4_9FIRM</name>
<accession>A0AC61RYE4</accession>
<gene>
    <name evidence="1" type="ORF">E5329_07110</name>
</gene>
<dbReference type="Proteomes" id="UP000304953">
    <property type="component" value="Unassembled WGS sequence"/>
</dbReference>